<accession>A0A0E9U7S8</accession>
<name>A0A0E9U7S8_ANGAN</name>
<dbReference type="EMBL" id="GBXM01046681">
    <property type="protein sequence ID" value="JAH61896.1"/>
    <property type="molecule type" value="Transcribed_RNA"/>
</dbReference>
<proteinExistence type="predicted"/>
<sequence>MLVTPCPDPLMSFPYECCFMRKRSISIKPMLLRNSLNTVVNCMI</sequence>
<protein>
    <submittedName>
        <fullName evidence="1">Uncharacterized protein</fullName>
    </submittedName>
</protein>
<reference evidence="1" key="2">
    <citation type="journal article" date="2015" name="Fish Shellfish Immunol.">
        <title>Early steps in the European eel (Anguilla anguilla)-Vibrio vulnificus interaction in the gills: Role of the RtxA13 toxin.</title>
        <authorList>
            <person name="Callol A."/>
            <person name="Pajuelo D."/>
            <person name="Ebbesson L."/>
            <person name="Teles M."/>
            <person name="MacKenzie S."/>
            <person name="Amaro C."/>
        </authorList>
    </citation>
    <scope>NUCLEOTIDE SEQUENCE</scope>
</reference>
<evidence type="ECO:0000313" key="1">
    <source>
        <dbReference type="EMBL" id="JAH61896.1"/>
    </source>
</evidence>
<organism evidence="1">
    <name type="scientific">Anguilla anguilla</name>
    <name type="common">European freshwater eel</name>
    <name type="synonym">Muraena anguilla</name>
    <dbReference type="NCBI Taxonomy" id="7936"/>
    <lineage>
        <taxon>Eukaryota</taxon>
        <taxon>Metazoa</taxon>
        <taxon>Chordata</taxon>
        <taxon>Craniata</taxon>
        <taxon>Vertebrata</taxon>
        <taxon>Euteleostomi</taxon>
        <taxon>Actinopterygii</taxon>
        <taxon>Neopterygii</taxon>
        <taxon>Teleostei</taxon>
        <taxon>Anguilliformes</taxon>
        <taxon>Anguillidae</taxon>
        <taxon>Anguilla</taxon>
    </lineage>
</organism>
<dbReference type="AlphaFoldDB" id="A0A0E9U7S8"/>
<reference evidence="1" key="1">
    <citation type="submission" date="2014-11" db="EMBL/GenBank/DDBJ databases">
        <authorList>
            <person name="Amaro Gonzalez C."/>
        </authorList>
    </citation>
    <scope>NUCLEOTIDE SEQUENCE</scope>
</reference>